<dbReference type="GO" id="GO:0022857">
    <property type="term" value="F:transmembrane transporter activity"/>
    <property type="evidence" value="ECO:0007669"/>
    <property type="project" value="TreeGrafter"/>
</dbReference>
<evidence type="ECO:0000256" key="2">
    <source>
        <dbReference type="ARBA" id="ARBA00006375"/>
    </source>
</evidence>
<gene>
    <name evidence="13" type="ORF">TWF694_005628</name>
</gene>
<feature type="region of interest" description="Disordered" evidence="12">
    <location>
        <begin position="1"/>
        <end position="60"/>
    </location>
</feature>
<keyword evidence="6" id="KW-0999">Mitochondrion inner membrane</keyword>
<evidence type="ECO:0000256" key="5">
    <source>
        <dbReference type="ARBA" id="ARBA00022737"/>
    </source>
</evidence>
<evidence type="ECO:0000256" key="8">
    <source>
        <dbReference type="ARBA" id="ARBA00023128"/>
    </source>
</evidence>
<comment type="subcellular location">
    <subcellularLocation>
        <location evidence="1">Mitochondrion membrane</location>
        <topology evidence="1">Multi-pass membrane protein</topology>
    </subcellularLocation>
</comment>
<dbReference type="InterPro" id="IPR018108">
    <property type="entry name" value="MCP_transmembrane"/>
</dbReference>
<dbReference type="PROSITE" id="PS50920">
    <property type="entry name" value="SOLCAR"/>
    <property type="match status" value="1"/>
</dbReference>
<evidence type="ECO:0000256" key="12">
    <source>
        <dbReference type="SAM" id="MobiDB-lite"/>
    </source>
</evidence>
<dbReference type="SUPFAM" id="SSF103506">
    <property type="entry name" value="Mitochondrial carrier"/>
    <property type="match status" value="1"/>
</dbReference>
<comment type="similarity">
    <text evidence="2 11">Belongs to the mitochondrial carrier (TC 2.A.29) family.</text>
</comment>
<dbReference type="PANTHER" id="PTHR45624">
    <property type="entry name" value="MITOCHONDRIAL BASIC AMINO ACIDS TRANSPORTER-RELATED"/>
    <property type="match status" value="1"/>
</dbReference>
<evidence type="ECO:0000256" key="7">
    <source>
        <dbReference type="ARBA" id="ARBA00022989"/>
    </source>
</evidence>
<protein>
    <recommendedName>
        <fullName evidence="15">Mitochondrial carrier protein</fullName>
    </recommendedName>
</protein>
<dbReference type="Pfam" id="PF00153">
    <property type="entry name" value="Mito_carr"/>
    <property type="match status" value="1"/>
</dbReference>
<feature type="repeat" description="Solcar" evidence="10">
    <location>
        <begin position="207"/>
        <end position="294"/>
    </location>
</feature>
<evidence type="ECO:0000256" key="4">
    <source>
        <dbReference type="ARBA" id="ARBA00022692"/>
    </source>
</evidence>
<name>A0AAV9WUW6_9PEZI</name>
<evidence type="ECO:0000313" key="14">
    <source>
        <dbReference type="Proteomes" id="UP001365542"/>
    </source>
</evidence>
<dbReference type="AlphaFoldDB" id="A0AAV9WUW6"/>
<dbReference type="InterPro" id="IPR050567">
    <property type="entry name" value="Mitochondrial_Carrier"/>
</dbReference>
<evidence type="ECO:0000313" key="13">
    <source>
        <dbReference type="EMBL" id="KAK6525496.1"/>
    </source>
</evidence>
<keyword evidence="7" id="KW-1133">Transmembrane helix</keyword>
<dbReference type="Gene3D" id="1.50.40.10">
    <property type="entry name" value="Mitochondrial carrier domain"/>
    <property type="match status" value="1"/>
</dbReference>
<keyword evidence="5" id="KW-0677">Repeat</keyword>
<evidence type="ECO:0000256" key="9">
    <source>
        <dbReference type="ARBA" id="ARBA00023136"/>
    </source>
</evidence>
<dbReference type="Proteomes" id="UP001365542">
    <property type="component" value="Unassembled WGS sequence"/>
</dbReference>
<sequence>MTGDNRPADEHHQQKLPHHSKKQELDTRGTSAPDTYSPHRGPHHHSNPSLRTFAHDLSSDPTDFEGQAVLWEDDEPHDDPKKKSKGKNAVQGASAAGARAITMQFISFYFRYPVKSFLRVRVDYLAVARAINPGVQANEPWSLRQSSVGILSHAVKVYGWKFIPNQVLPPLLANTSLGVLVYTSYLHLLARNHEPTSHATKRAYPPPPYWATFTAGAGAGALQSLFAAPLDALSYRFDVNELTKHESLSFWAYGKRKLAEIGLQGVFAGYSLSLVKEALGYGFFFSSFEYIKQQAYYSWLSHYYGHQHRYLHPFGTKPTDPITIIKPHWSLEPIFILLAGAGASFTSQAIFFPMNQIQNMHLRQLDYIDRSSAMAASKINKHSLSWLRRYSHAYQRTYRDCKTAAQANGGWRRWLYSGYLLTTVKNTPSTAAALVVFELVRRKFGEDVGLASIHHDGFKILLS</sequence>
<evidence type="ECO:0000256" key="10">
    <source>
        <dbReference type="PROSITE-ProRule" id="PRU00282"/>
    </source>
</evidence>
<dbReference type="PANTHER" id="PTHR45624:SF26">
    <property type="entry name" value="CARRIER PROTEIN, PUTATIVE (AFU_ORTHOLOGUE AFUA_1G07710)-RELATED"/>
    <property type="match status" value="1"/>
</dbReference>
<evidence type="ECO:0000256" key="11">
    <source>
        <dbReference type="RuleBase" id="RU000488"/>
    </source>
</evidence>
<evidence type="ECO:0000256" key="6">
    <source>
        <dbReference type="ARBA" id="ARBA00022792"/>
    </source>
</evidence>
<keyword evidence="3 11" id="KW-0813">Transport</keyword>
<reference evidence="13 14" key="1">
    <citation type="submission" date="2019-10" db="EMBL/GenBank/DDBJ databases">
        <authorList>
            <person name="Palmer J.M."/>
        </authorList>
    </citation>
    <scope>NUCLEOTIDE SEQUENCE [LARGE SCALE GENOMIC DNA]</scope>
    <source>
        <strain evidence="13 14">TWF694</strain>
    </source>
</reference>
<accession>A0AAV9WUW6</accession>
<evidence type="ECO:0008006" key="15">
    <source>
        <dbReference type="Google" id="ProtNLM"/>
    </source>
</evidence>
<proteinExistence type="inferred from homology"/>
<feature type="compositionally biased region" description="Basic and acidic residues" evidence="12">
    <location>
        <begin position="1"/>
        <end position="13"/>
    </location>
</feature>
<keyword evidence="8" id="KW-0496">Mitochondrion</keyword>
<comment type="caution">
    <text evidence="13">The sequence shown here is derived from an EMBL/GenBank/DDBJ whole genome shotgun (WGS) entry which is preliminary data.</text>
</comment>
<evidence type="ECO:0000256" key="3">
    <source>
        <dbReference type="ARBA" id="ARBA00022448"/>
    </source>
</evidence>
<evidence type="ECO:0000256" key="1">
    <source>
        <dbReference type="ARBA" id="ARBA00004225"/>
    </source>
</evidence>
<dbReference type="InterPro" id="IPR023395">
    <property type="entry name" value="MCP_dom_sf"/>
</dbReference>
<dbReference type="GO" id="GO:0031966">
    <property type="term" value="C:mitochondrial membrane"/>
    <property type="evidence" value="ECO:0007669"/>
    <property type="project" value="UniProtKB-SubCell"/>
</dbReference>
<organism evidence="13 14">
    <name type="scientific">Orbilia ellipsospora</name>
    <dbReference type="NCBI Taxonomy" id="2528407"/>
    <lineage>
        <taxon>Eukaryota</taxon>
        <taxon>Fungi</taxon>
        <taxon>Dikarya</taxon>
        <taxon>Ascomycota</taxon>
        <taxon>Pezizomycotina</taxon>
        <taxon>Orbiliomycetes</taxon>
        <taxon>Orbiliales</taxon>
        <taxon>Orbiliaceae</taxon>
        <taxon>Orbilia</taxon>
    </lineage>
</organism>
<keyword evidence="4 10" id="KW-0812">Transmembrane</keyword>
<keyword evidence="9 10" id="KW-0472">Membrane</keyword>
<keyword evidence="14" id="KW-1185">Reference proteome</keyword>
<dbReference type="EMBL" id="JAVHJO010000017">
    <property type="protein sequence ID" value="KAK6525496.1"/>
    <property type="molecule type" value="Genomic_DNA"/>
</dbReference>